<feature type="domain" description="Beta-lactamase-related" evidence="7">
    <location>
        <begin position="94"/>
        <end position="365"/>
    </location>
</feature>
<dbReference type="Gene3D" id="3.40.710.10">
    <property type="entry name" value="DD-peptidase/beta-lactamase superfamily"/>
    <property type="match status" value="1"/>
</dbReference>
<dbReference type="EMBL" id="PIPN01000004">
    <property type="protein sequence ID" value="RUO29165.1"/>
    <property type="molecule type" value="Genomic_DNA"/>
</dbReference>
<feature type="domain" description="Peptidase S12 Pab87-related C-terminal" evidence="8">
    <location>
        <begin position="389"/>
        <end position="468"/>
    </location>
</feature>
<evidence type="ECO:0000259" key="8">
    <source>
        <dbReference type="Pfam" id="PF11954"/>
    </source>
</evidence>
<name>A0ABY0BXH7_9GAMM</name>
<evidence type="ECO:0000259" key="7">
    <source>
        <dbReference type="Pfam" id="PF00144"/>
    </source>
</evidence>
<evidence type="ECO:0000256" key="6">
    <source>
        <dbReference type="RuleBase" id="RU361140"/>
    </source>
</evidence>
<dbReference type="InterPro" id="IPR012338">
    <property type="entry name" value="Beta-lactam/transpept-like"/>
</dbReference>
<keyword evidence="4 6" id="KW-0378">Hydrolase</keyword>
<dbReference type="InterPro" id="IPR050491">
    <property type="entry name" value="AmpC-like"/>
</dbReference>
<dbReference type="Pfam" id="PF00144">
    <property type="entry name" value="Beta-lactamase"/>
    <property type="match status" value="1"/>
</dbReference>
<dbReference type="PANTHER" id="PTHR46825:SF9">
    <property type="entry name" value="BETA-LACTAMASE-RELATED DOMAIN-CONTAINING PROTEIN"/>
    <property type="match status" value="1"/>
</dbReference>
<dbReference type="EC" id="3.5.2.6" evidence="3 6"/>
<comment type="caution">
    <text evidence="9">The sequence shown here is derived from an EMBL/GenBank/DDBJ whole genome shotgun (WGS) entry which is preliminary data.</text>
</comment>
<dbReference type="Pfam" id="PF11954">
    <property type="entry name" value="DUF3471"/>
    <property type="match status" value="1"/>
</dbReference>
<evidence type="ECO:0000313" key="10">
    <source>
        <dbReference type="Proteomes" id="UP000287410"/>
    </source>
</evidence>
<proteinExistence type="inferred from homology"/>
<dbReference type="InterPro" id="IPR001586">
    <property type="entry name" value="Beta-lactam_class-C_AS"/>
</dbReference>
<protein>
    <recommendedName>
        <fullName evidence="3 6">Beta-lactamase</fullName>
        <ecNumber evidence="3 6">3.5.2.6</ecNumber>
    </recommendedName>
</protein>
<sequence length="487" mass="52825">MICCQQCILKLSASGSKIREISMYPRGYPTAKTIGAIAALAAGLLSPLGSANGADISTAVQARIEGDSSGGCLAVGRIQVIEDGADIRRETTFACADNETNKPDARTVFEIGSISKAMLGVLAADLVLQGELDIERPVADYLPYSGPPDSAETMLVRHLLTHTSGLPRLPALQPADHEDPYADFTDEALWHSFENAPLASEPGAEYSYSNFAFMILSKLIAEVTGQSLQDYYQTRLFEPLAMEHSGFGLETIEGRLANGDAAKNWNFPKDMEAVGGVRSSLHDMLNFAQLQLGLGPPELVDAAQQSHQLLAEVGEHSIAWGWMLHERNNHQYILHGGGTGGFNAVIIIEPAEQQAVVVLANAALYNTQDVQSLGLHLLDESVEPGLAHRVAAQPEALSLDDYEGDYPLMPGFNLRIFVEDNQLYLQASGQPAAPLNYQSEDTFENLQHGVEIEFERDEDRHVSGLELRQFGQTLSGPREVADDNTNP</sequence>
<evidence type="ECO:0000256" key="4">
    <source>
        <dbReference type="ARBA" id="ARBA00022801"/>
    </source>
</evidence>
<evidence type="ECO:0000256" key="5">
    <source>
        <dbReference type="ARBA" id="ARBA00023251"/>
    </source>
</evidence>
<organism evidence="9 10">
    <name type="scientific">Aliidiomarina sedimenti</name>
    <dbReference type="NCBI Taxonomy" id="1933879"/>
    <lineage>
        <taxon>Bacteria</taxon>
        <taxon>Pseudomonadati</taxon>
        <taxon>Pseudomonadota</taxon>
        <taxon>Gammaproteobacteria</taxon>
        <taxon>Alteromonadales</taxon>
        <taxon>Idiomarinaceae</taxon>
        <taxon>Aliidiomarina</taxon>
    </lineage>
</organism>
<dbReference type="SUPFAM" id="SSF56601">
    <property type="entry name" value="beta-lactamase/transpeptidase-like"/>
    <property type="match status" value="1"/>
</dbReference>
<dbReference type="Proteomes" id="UP000287410">
    <property type="component" value="Unassembled WGS sequence"/>
</dbReference>
<dbReference type="PANTHER" id="PTHR46825">
    <property type="entry name" value="D-ALANYL-D-ALANINE-CARBOXYPEPTIDASE/ENDOPEPTIDASE AMPH"/>
    <property type="match status" value="1"/>
</dbReference>
<gene>
    <name evidence="9" type="ORF">CWE12_09260</name>
</gene>
<reference evidence="9 10" key="1">
    <citation type="journal article" date="2018" name="Front. Microbiol.">
        <title>Genome-Based Analysis Reveals the Taxonomy and Diversity of the Family Idiomarinaceae.</title>
        <authorList>
            <person name="Liu Y."/>
            <person name="Lai Q."/>
            <person name="Shao Z."/>
        </authorList>
    </citation>
    <scope>NUCLEOTIDE SEQUENCE [LARGE SCALE GENOMIC DNA]</scope>
    <source>
        <strain evidence="9 10">GBSy1</strain>
    </source>
</reference>
<dbReference type="InterPro" id="IPR021860">
    <property type="entry name" value="Peptidase_S12_Pab87-rel_C"/>
</dbReference>
<evidence type="ECO:0000256" key="3">
    <source>
        <dbReference type="ARBA" id="ARBA00012865"/>
    </source>
</evidence>
<keyword evidence="5 6" id="KW-0046">Antibiotic resistance</keyword>
<comment type="catalytic activity">
    <reaction evidence="1 6">
        <text>a beta-lactam + H2O = a substituted beta-amino acid</text>
        <dbReference type="Rhea" id="RHEA:20401"/>
        <dbReference type="ChEBI" id="CHEBI:15377"/>
        <dbReference type="ChEBI" id="CHEBI:35627"/>
        <dbReference type="ChEBI" id="CHEBI:140347"/>
        <dbReference type="EC" id="3.5.2.6"/>
    </reaction>
</comment>
<comment type="similarity">
    <text evidence="2 6">Belongs to the class-C beta-lactamase family.</text>
</comment>
<evidence type="ECO:0000313" key="9">
    <source>
        <dbReference type="EMBL" id="RUO29165.1"/>
    </source>
</evidence>
<evidence type="ECO:0000256" key="1">
    <source>
        <dbReference type="ARBA" id="ARBA00001526"/>
    </source>
</evidence>
<keyword evidence="10" id="KW-1185">Reference proteome</keyword>
<accession>A0ABY0BXH7</accession>
<dbReference type="InterPro" id="IPR001466">
    <property type="entry name" value="Beta-lactam-related"/>
</dbReference>
<evidence type="ECO:0000256" key="2">
    <source>
        <dbReference type="ARBA" id="ARBA00007840"/>
    </source>
</evidence>
<dbReference type="PROSITE" id="PS00336">
    <property type="entry name" value="BETA_LACTAMASE_C"/>
    <property type="match status" value="1"/>
</dbReference>